<dbReference type="PANTHER" id="PTHR12299">
    <property type="entry name" value="HYALURONIC ACID-BINDING PROTEIN 4"/>
    <property type="match status" value="1"/>
</dbReference>
<dbReference type="OrthoDB" id="6022699at2759"/>
<dbReference type="WBParaSite" id="EVEC_0000992501-mRNA-1">
    <property type="protein sequence ID" value="EVEC_0000992501-mRNA-1"/>
    <property type="gene ID" value="EVEC_0000992501"/>
</dbReference>
<evidence type="ECO:0000256" key="2">
    <source>
        <dbReference type="SAM" id="MobiDB-lite"/>
    </source>
</evidence>
<evidence type="ECO:0000313" key="5">
    <source>
        <dbReference type="Proteomes" id="UP000274131"/>
    </source>
</evidence>
<dbReference type="PANTHER" id="PTHR12299:SF17">
    <property type="entry name" value="AT19571P-RELATED"/>
    <property type="match status" value="1"/>
</dbReference>
<feature type="compositionally biased region" description="Basic and acidic residues" evidence="2">
    <location>
        <begin position="419"/>
        <end position="432"/>
    </location>
</feature>
<dbReference type="InterPro" id="IPR039764">
    <property type="entry name" value="HABP4/SERBP1-like"/>
</dbReference>
<sequence length="448" mass="49345">MVEYGVNVANKFGFLSDDVVFPSSKLFFQESEDIEVVLKRAEAASKKEEKTQKKADKNAAARKKKENLAAQNATAREADLKKTTSLPFKKASDGNKENHPEGQPRGGRGRGRTGRGRGGFGRGGEHNERSDRLERDSDGVQKDTFGDRFGENIAPRGRGRGRIGRGGPRTFRGGRGARQPIEGDRSGDENNELVNHTDRDVENAGGFLPRGGPRGGRGFRGGDRVFRGGRGGRGGRQFDRSERPHDKPDGEGNESRGQVDNISGNDLANVQSNEGFLRLRSVCLNVGRSIFLFIVQDKVDDVPVPPREKTEEELRAEAEAEEAAKQLTLDDYKAQLAAKRQQPQFNTRKAGEGSNEKEFGKLVPLAKDTIEDTPEEEVIVVRREPRIKRLDIEINFAGEQRGSRGGRGSARGGRGYRGGRNENRGSRRHDENFEMWASDFPALGAGAH</sequence>
<feature type="compositionally biased region" description="Basic and acidic residues" evidence="2">
    <location>
        <begin position="90"/>
        <end position="102"/>
    </location>
</feature>
<evidence type="ECO:0000259" key="3">
    <source>
        <dbReference type="SMART" id="SM01233"/>
    </source>
</evidence>
<feature type="compositionally biased region" description="Basic and acidic residues" evidence="2">
    <location>
        <begin position="123"/>
        <end position="150"/>
    </location>
</feature>
<dbReference type="GO" id="GO:0005737">
    <property type="term" value="C:cytoplasm"/>
    <property type="evidence" value="ECO:0007669"/>
    <property type="project" value="TreeGrafter"/>
</dbReference>
<evidence type="ECO:0000313" key="6">
    <source>
        <dbReference type="WBParaSite" id="EVEC_0000992501-mRNA-1"/>
    </source>
</evidence>
<feature type="region of interest" description="Disordered" evidence="2">
    <location>
        <begin position="42"/>
        <end position="266"/>
    </location>
</feature>
<dbReference type="EMBL" id="UXUI01009951">
    <property type="protein sequence ID" value="VDD94548.1"/>
    <property type="molecule type" value="Genomic_DNA"/>
</dbReference>
<dbReference type="STRING" id="51028.A0A0N4VGK3"/>
<name>A0A0N4VGK3_ENTVE</name>
<evidence type="ECO:0000313" key="4">
    <source>
        <dbReference type="EMBL" id="VDD94548.1"/>
    </source>
</evidence>
<gene>
    <name evidence="4" type="ORF">EVEC_LOCUS9299</name>
</gene>
<reference evidence="4 5" key="2">
    <citation type="submission" date="2018-10" db="EMBL/GenBank/DDBJ databases">
        <authorList>
            <consortium name="Pathogen Informatics"/>
        </authorList>
    </citation>
    <scope>NUCLEOTIDE SEQUENCE [LARGE SCALE GENOMIC DNA]</scope>
</reference>
<dbReference type="GO" id="GO:0003723">
    <property type="term" value="F:RNA binding"/>
    <property type="evidence" value="ECO:0007669"/>
    <property type="project" value="InterPro"/>
</dbReference>
<dbReference type="Pfam" id="PF04774">
    <property type="entry name" value="HABP4_PAI-RBP1"/>
    <property type="match status" value="1"/>
</dbReference>
<feature type="domain" description="Hyaluronan/mRNA-binding protein" evidence="3">
    <location>
        <begin position="234"/>
        <end position="353"/>
    </location>
</feature>
<keyword evidence="5" id="KW-1185">Reference proteome</keyword>
<feature type="region of interest" description="Disordered" evidence="2">
    <location>
        <begin position="397"/>
        <end position="448"/>
    </location>
</feature>
<dbReference type="InterPro" id="IPR006861">
    <property type="entry name" value="HABP4_PAIRBP1-bd"/>
</dbReference>
<feature type="compositionally biased region" description="Polar residues" evidence="2">
    <location>
        <begin position="255"/>
        <end position="266"/>
    </location>
</feature>
<feature type="coiled-coil region" evidence="1">
    <location>
        <begin position="307"/>
        <end position="335"/>
    </location>
</feature>
<accession>A0A0N4VGK3</accession>
<evidence type="ECO:0000256" key="1">
    <source>
        <dbReference type="SAM" id="Coils"/>
    </source>
</evidence>
<feature type="compositionally biased region" description="Basic and acidic residues" evidence="2">
    <location>
        <begin position="42"/>
        <end position="59"/>
    </location>
</feature>
<protein>
    <submittedName>
        <fullName evidence="6">HABP4_PAI-RBP1 domain-containing protein</fullName>
    </submittedName>
</protein>
<dbReference type="AlphaFoldDB" id="A0A0N4VGK3"/>
<dbReference type="Proteomes" id="UP000274131">
    <property type="component" value="Unassembled WGS sequence"/>
</dbReference>
<keyword evidence="1" id="KW-0175">Coiled coil</keyword>
<proteinExistence type="predicted"/>
<feature type="compositionally biased region" description="Gly residues" evidence="2">
    <location>
        <begin position="208"/>
        <end position="219"/>
    </location>
</feature>
<organism evidence="6">
    <name type="scientific">Enterobius vermicularis</name>
    <name type="common">Human pinworm</name>
    <dbReference type="NCBI Taxonomy" id="51028"/>
    <lineage>
        <taxon>Eukaryota</taxon>
        <taxon>Metazoa</taxon>
        <taxon>Ecdysozoa</taxon>
        <taxon>Nematoda</taxon>
        <taxon>Chromadorea</taxon>
        <taxon>Rhabditida</taxon>
        <taxon>Spirurina</taxon>
        <taxon>Oxyuridomorpha</taxon>
        <taxon>Oxyuroidea</taxon>
        <taxon>Oxyuridae</taxon>
        <taxon>Enterobius</taxon>
    </lineage>
</organism>
<feature type="compositionally biased region" description="Basic and acidic residues" evidence="2">
    <location>
        <begin position="236"/>
        <end position="254"/>
    </location>
</feature>
<dbReference type="SMART" id="SM01233">
    <property type="entry name" value="HABP4_PAI-RBP1"/>
    <property type="match status" value="1"/>
</dbReference>
<dbReference type="GO" id="GO:0005634">
    <property type="term" value="C:nucleus"/>
    <property type="evidence" value="ECO:0007669"/>
    <property type="project" value="TreeGrafter"/>
</dbReference>
<reference evidence="6" key="1">
    <citation type="submission" date="2017-02" db="UniProtKB">
        <authorList>
            <consortium name="WormBaseParasite"/>
        </authorList>
    </citation>
    <scope>IDENTIFICATION</scope>
</reference>
<feature type="compositionally biased region" description="Gly residues" evidence="2">
    <location>
        <begin position="403"/>
        <end position="418"/>
    </location>
</feature>